<dbReference type="GO" id="GO:0006508">
    <property type="term" value="P:proteolysis"/>
    <property type="evidence" value="ECO:0007669"/>
    <property type="project" value="UniProtKB-UniRule"/>
</dbReference>
<keyword evidence="2 4" id="KW-0378">Hydrolase</keyword>
<dbReference type="PIRSF" id="PIRSF019549">
    <property type="entry name" value="Peptidase_A25"/>
    <property type="match status" value="1"/>
</dbReference>
<dbReference type="STRING" id="537013.CLOSTMETH_00358"/>
<accession>C0E960</accession>
<reference evidence="5 6" key="2">
    <citation type="submission" date="2009-02" db="EMBL/GenBank/DDBJ databases">
        <title>Draft genome sequence of Clostridium methylpentosum (DSM 5476).</title>
        <authorList>
            <person name="Sudarsanam P."/>
            <person name="Ley R."/>
            <person name="Guruge J."/>
            <person name="Turnbaugh P.J."/>
            <person name="Mahowald M."/>
            <person name="Liep D."/>
            <person name="Gordon J."/>
        </authorList>
    </citation>
    <scope>NUCLEOTIDE SEQUENCE [LARGE SCALE GENOMIC DNA]</scope>
    <source>
        <strain evidence="5 6">DSM 5476</strain>
    </source>
</reference>
<dbReference type="AlphaFoldDB" id="C0E960"/>
<evidence type="ECO:0000256" key="4">
    <source>
        <dbReference type="HAMAP-Rule" id="MF_00626"/>
    </source>
</evidence>
<gene>
    <name evidence="4 5" type="primary">gpr</name>
    <name evidence="5" type="ORF">CLOSTMETH_00358</name>
</gene>
<dbReference type="Gene3D" id="3.40.50.1450">
    <property type="entry name" value="HybD-like"/>
    <property type="match status" value="1"/>
</dbReference>
<feature type="chain" id="PRO_5023230909" description="Germination protease" evidence="4">
    <location>
        <begin position="7"/>
        <end position="290"/>
    </location>
</feature>
<evidence type="ECO:0000256" key="3">
    <source>
        <dbReference type="ARBA" id="ARBA00023145"/>
    </source>
</evidence>
<dbReference type="InterPro" id="IPR023430">
    <property type="entry name" value="Pept_HybD-like_dom_sf"/>
</dbReference>
<dbReference type="MEROPS" id="A25.001"/>
<proteinExistence type="inferred from homology"/>
<keyword evidence="1 4" id="KW-0645">Protease</keyword>
<comment type="subunit">
    <text evidence="4">Homotetramer.</text>
</comment>
<protein>
    <recommendedName>
        <fullName evidence="4">Germination protease</fullName>
        <ecNumber evidence="4">3.4.24.78</ecNumber>
    </recommendedName>
    <alternativeName>
        <fullName evidence="4">GPR endopeptidase</fullName>
    </alternativeName>
    <alternativeName>
        <fullName evidence="4">Germination proteinase</fullName>
    </alternativeName>
    <alternativeName>
        <fullName evidence="4">Spore protease</fullName>
    </alternativeName>
</protein>
<dbReference type="eggNOG" id="COG0680">
    <property type="taxonomic scope" value="Bacteria"/>
</dbReference>
<keyword evidence="6" id="KW-1185">Reference proteome</keyword>
<comment type="PTM">
    <text evidence="4">Autoproteolytically processed. The inactive tetrameric zymogen termed p46 autoprocesses to a smaller form termed p41, which is active only during spore germination.</text>
</comment>
<dbReference type="EC" id="3.4.24.78" evidence="4"/>
<dbReference type="EMBL" id="ACEC01000017">
    <property type="protein sequence ID" value="EEG32002.1"/>
    <property type="molecule type" value="Genomic_DNA"/>
</dbReference>
<dbReference type="InterPro" id="IPR005080">
    <property type="entry name" value="Peptidase_A25"/>
</dbReference>
<dbReference type="GO" id="GO:0009847">
    <property type="term" value="P:spore germination"/>
    <property type="evidence" value="ECO:0007669"/>
    <property type="project" value="UniProtKB-UniRule"/>
</dbReference>
<dbReference type="GO" id="GO:0004222">
    <property type="term" value="F:metalloendopeptidase activity"/>
    <property type="evidence" value="ECO:0007669"/>
    <property type="project" value="UniProtKB-UniRule"/>
</dbReference>
<comment type="caution">
    <text evidence="5">The sequence shown here is derived from an EMBL/GenBank/DDBJ whole genome shotgun (WGS) entry which is preliminary data.</text>
</comment>
<name>C0E960_9FIRM</name>
<organism evidence="5 6">
    <name type="scientific">[Clostridium] methylpentosum DSM 5476</name>
    <dbReference type="NCBI Taxonomy" id="537013"/>
    <lineage>
        <taxon>Bacteria</taxon>
        <taxon>Bacillati</taxon>
        <taxon>Bacillota</taxon>
        <taxon>Clostridia</taxon>
        <taxon>Eubacteriales</taxon>
        <taxon>Oscillospiraceae</taxon>
        <taxon>Oscillospiraceae incertae sedis</taxon>
    </lineage>
</organism>
<keyword evidence="3 4" id="KW-0865">Zymogen</keyword>
<dbReference type="Pfam" id="PF03418">
    <property type="entry name" value="Peptidase_A25"/>
    <property type="match status" value="1"/>
</dbReference>
<feature type="propeptide" id="PRO_5005034696" evidence="4">
    <location>
        <begin position="1"/>
        <end position="6"/>
    </location>
</feature>
<dbReference type="NCBIfam" id="TIGR01441">
    <property type="entry name" value="GPR"/>
    <property type="match status" value="1"/>
</dbReference>
<dbReference type="HAMAP" id="MF_00626">
    <property type="entry name" value="Germination_prot"/>
    <property type="match status" value="1"/>
</dbReference>
<dbReference type="Proteomes" id="UP000003340">
    <property type="component" value="Unassembled WGS sequence"/>
</dbReference>
<evidence type="ECO:0000256" key="2">
    <source>
        <dbReference type="ARBA" id="ARBA00022801"/>
    </source>
</evidence>
<evidence type="ECO:0000313" key="5">
    <source>
        <dbReference type="EMBL" id="EEG32002.1"/>
    </source>
</evidence>
<sequence length="290" mass="30629">MNIRTDLALENLEIAGEILPEGVKKESHKKENLTITKVEVTSDSGANILGKPIGTYITIEMDSLKGFSDNFEGETEVVAEQINQLLPKEGLVLVIGLGNEDITPDAIGPQVVSGLLATRHLVNGFAQEYGLGSLRPVAAVAPGVLGQTGMETAEIVHSLCRQIKPAAVVAVDALASRSVERLGTTVQIADTGISPGSGVQNQRAELSRQSLGIPVIAVGVPTVVDMTTIAYDLLGEGYQSEKVSDRGRTMMVTPREIDKIIKQAAKTVAAGLNRALQPELSMEEIVGLTA</sequence>
<comment type="function">
    <text evidence="4">Initiates the rapid degradation of small, acid-soluble proteins during spore germination.</text>
</comment>
<comment type="similarity">
    <text evidence="4">Belongs to the peptidase A25 family.</text>
</comment>
<comment type="catalytic activity">
    <reaction evidence="4">
        <text>Endopeptidase action with P4 Glu or Asp, P1 preferably Glu &gt; Asp, P1' hydrophobic and P2' Ala.</text>
        <dbReference type="EC" id="3.4.24.78"/>
    </reaction>
</comment>
<dbReference type="SUPFAM" id="SSF53163">
    <property type="entry name" value="HybD-like"/>
    <property type="match status" value="1"/>
</dbReference>
<evidence type="ECO:0000313" key="6">
    <source>
        <dbReference type="Proteomes" id="UP000003340"/>
    </source>
</evidence>
<evidence type="ECO:0000256" key="1">
    <source>
        <dbReference type="ARBA" id="ARBA00022670"/>
    </source>
</evidence>
<reference evidence="5 6" key="1">
    <citation type="submission" date="2009-01" db="EMBL/GenBank/DDBJ databases">
        <authorList>
            <person name="Fulton L."/>
            <person name="Clifton S."/>
            <person name="Fulton B."/>
            <person name="Xu J."/>
            <person name="Minx P."/>
            <person name="Pepin K.H."/>
            <person name="Johnson M."/>
            <person name="Bhonagiri V."/>
            <person name="Nash W.E."/>
            <person name="Mardis E.R."/>
            <person name="Wilson R.K."/>
        </authorList>
    </citation>
    <scope>NUCLEOTIDE SEQUENCE [LARGE SCALE GENOMIC DNA]</scope>
    <source>
        <strain evidence="5 6">DSM 5476</strain>
    </source>
</reference>
<dbReference type="HOGENOM" id="CLU_055087_0_0_9"/>